<protein>
    <submittedName>
        <fullName evidence="1">Uncharacterized protein</fullName>
    </submittedName>
</protein>
<dbReference type="PATRIC" id="fig|34073.19.peg.5503"/>
<accession>A0A0H2LTM7</accession>
<dbReference type="RefSeq" id="WP_155419713.1">
    <property type="nucleotide sequence ID" value="NZ_JZWI01000033.1"/>
</dbReference>
<dbReference type="AlphaFoldDB" id="A0A0H2LTM7"/>
<evidence type="ECO:0000313" key="1">
    <source>
        <dbReference type="EMBL" id="KLN53544.1"/>
    </source>
</evidence>
<name>A0A0H2LTM7_VARPD</name>
<sequence length="113" mass="11978">MMKFATMIAGLTMTVAAPTLRANPAHDQLAGMSITQRASALASLLRASDETCPSAKRTFYQGSDNNGNAFWNVECSGGSAYVIQVNNDARGSTRILSCKALKAVAGTNCFRKL</sequence>
<dbReference type="EMBL" id="JZWI01000033">
    <property type="protein sequence ID" value="KLN53544.1"/>
    <property type="molecule type" value="Genomic_DNA"/>
</dbReference>
<dbReference type="Proteomes" id="UP000035170">
    <property type="component" value="Unassembled WGS sequence"/>
</dbReference>
<reference evidence="1 2" key="1">
    <citation type="submission" date="2015-03" db="EMBL/GenBank/DDBJ databases">
        <title>Genome sequence of Variovorax paradoxus TBEA6.</title>
        <authorList>
            <person name="Poehlein A."/>
            <person name="Schuldes J."/>
            <person name="Wuebbeler J.H."/>
            <person name="Hiessl S."/>
            <person name="Steinbuechel A."/>
            <person name="Daniel R."/>
        </authorList>
    </citation>
    <scope>NUCLEOTIDE SEQUENCE [LARGE SCALE GENOMIC DNA]</scope>
    <source>
        <strain evidence="1 2">TBEA6</strain>
    </source>
</reference>
<evidence type="ECO:0000313" key="2">
    <source>
        <dbReference type="Proteomes" id="UP000035170"/>
    </source>
</evidence>
<keyword evidence="2" id="KW-1185">Reference proteome</keyword>
<proteinExistence type="predicted"/>
<gene>
    <name evidence="1" type="ORF">VPARA_53830</name>
</gene>
<comment type="caution">
    <text evidence="1">The sequence shown here is derived from an EMBL/GenBank/DDBJ whole genome shotgun (WGS) entry which is preliminary data.</text>
</comment>
<organism evidence="1 2">
    <name type="scientific">Variovorax paradoxus</name>
    <dbReference type="NCBI Taxonomy" id="34073"/>
    <lineage>
        <taxon>Bacteria</taxon>
        <taxon>Pseudomonadati</taxon>
        <taxon>Pseudomonadota</taxon>
        <taxon>Betaproteobacteria</taxon>
        <taxon>Burkholderiales</taxon>
        <taxon>Comamonadaceae</taxon>
        <taxon>Variovorax</taxon>
    </lineage>
</organism>